<evidence type="ECO:0000256" key="2">
    <source>
        <dbReference type="ARBA" id="ARBA00022801"/>
    </source>
</evidence>
<dbReference type="GO" id="GO:0005737">
    <property type="term" value="C:cytoplasm"/>
    <property type="evidence" value="ECO:0007669"/>
    <property type="project" value="TreeGrafter"/>
</dbReference>
<comment type="caution">
    <text evidence="6">The sequence shown here is derived from an EMBL/GenBank/DDBJ whole genome shotgun (WGS) entry which is preliminary data.</text>
</comment>
<evidence type="ECO:0000256" key="3">
    <source>
        <dbReference type="ARBA" id="ARBA00022912"/>
    </source>
</evidence>
<evidence type="ECO:0000256" key="4">
    <source>
        <dbReference type="SAM" id="MobiDB-lite"/>
    </source>
</evidence>
<dbReference type="PANTHER" id="PTHR45961">
    <property type="entry name" value="IP21249P"/>
    <property type="match status" value="1"/>
</dbReference>
<dbReference type="PROSITE" id="PS50056">
    <property type="entry name" value="TYR_PHOSPHATASE_2"/>
    <property type="match status" value="1"/>
</dbReference>
<dbReference type="PANTHER" id="PTHR45961:SF6">
    <property type="entry name" value="IP21249P"/>
    <property type="match status" value="1"/>
</dbReference>
<evidence type="ECO:0000259" key="5">
    <source>
        <dbReference type="PROSITE" id="PS50056"/>
    </source>
</evidence>
<reference evidence="6" key="2">
    <citation type="journal article" date="2014" name="ISME J.">
        <title>Microbial stratification in low pH oxic and suboxic macroscopic growths along an acid mine drainage.</title>
        <authorList>
            <person name="Mendez-Garcia C."/>
            <person name="Mesa V."/>
            <person name="Sprenger R.R."/>
            <person name="Richter M."/>
            <person name="Diez M.S."/>
            <person name="Solano J."/>
            <person name="Bargiela R."/>
            <person name="Golyshina O.V."/>
            <person name="Manteca A."/>
            <person name="Ramos J.L."/>
            <person name="Gallego J.R."/>
            <person name="Llorente I."/>
            <person name="Martins Dos Santos V.A."/>
            <person name="Jensen O.N."/>
            <person name="Pelaez A.I."/>
            <person name="Sanchez J."/>
            <person name="Ferrer M."/>
        </authorList>
    </citation>
    <scope>NUCLEOTIDE SEQUENCE</scope>
</reference>
<proteinExistence type="inferred from homology"/>
<keyword evidence="3" id="KW-0904">Protein phosphatase</keyword>
<dbReference type="AlphaFoldDB" id="T1CSJ2"/>
<feature type="domain" description="Tyrosine specific protein phosphatases" evidence="5">
    <location>
        <begin position="73"/>
        <end position="131"/>
    </location>
</feature>
<feature type="compositionally biased region" description="Basic residues" evidence="4">
    <location>
        <begin position="7"/>
        <end position="16"/>
    </location>
</feature>
<dbReference type="InterPro" id="IPR052103">
    <property type="entry name" value="Dual_spec_Phospatases"/>
</dbReference>
<name>T1CSJ2_9ZZZZ</name>
<dbReference type="InterPro" id="IPR000387">
    <property type="entry name" value="Tyr_Pase_dom"/>
</dbReference>
<comment type="similarity">
    <text evidence="1">Belongs to the protein-tyrosine phosphatase family. Non-receptor class dual specificity subfamily.</text>
</comment>
<reference evidence="6" key="1">
    <citation type="submission" date="2013-08" db="EMBL/GenBank/DDBJ databases">
        <authorList>
            <person name="Mendez C."/>
            <person name="Richter M."/>
            <person name="Ferrer M."/>
            <person name="Sanchez J."/>
        </authorList>
    </citation>
    <scope>NUCLEOTIDE SEQUENCE</scope>
</reference>
<accession>T1CSJ2</accession>
<dbReference type="SUPFAM" id="SSF52799">
    <property type="entry name" value="(Phosphotyrosine protein) phosphatases II"/>
    <property type="match status" value="1"/>
</dbReference>
<evidence type="ECO:0000313" key="6">
    <source>
        <dbReference type="EMBL" id="EQD72295.1"/>
    </source>
</evidence>
<organism evidence="6">
    <name type="scientific">mine drainage metagenome</name>
    <dbReference type="NCBI Taxonomy" id="410659"/>
    <lineage>
        <taxon>unclassified sequences</taxon>
        <taxon>metagenomes</taxon>
        <taxon>ecological metagenomes</taxon>
    </lineage>
</organism>
<dbReference type="Gene3D" id="3.90.190.10">
    <property type="entry name" value="Protein tyrosine phosphatase superfamily"/>
    <property type="match status" value="1"/>
</dbReference>
<sequence length="149" mass="16075">MPETKKKSGTRAKARTTQKSPSEIAPGVFVGGRSDALRFAGAKFCVLDEAPDSMPTATHVPIYDAAADRAVPANLDRLAASIRQARTKGEAVLVFCGHGVRRSPLGAAWYLHTTEGISLDAAYDRIRAVRPKVEHARDWIGNHRNLEGG</sequence>
<gene>
    <name evidence="6" type="ORF">B1B_03844</name>
</gene>
<dbReference type="SMART" id="SM00195">
    <property type="entry name" value="DSPc"/>
    <property type="match status" value="1"/>
</dbReference>
<protein>
    <submittedName>
        <fullName evidence="6">Dual specificity protein phosphatase 12</fullName>
    </submittedName>
</protein>
<dbReference type="InterPro" id="IPR000340">
    <property type="entry name" value="Dual-sp_phosphatase_cat-dom"/>
</dbReference>
<dbReference type="EMBL" id="AUZY01002386">
    <property type="protein sequence ID" value="EQD72295.1"/>
    <property type="molecule type" value="Genomic_DNA"/>
</dbReference>
<dbReference type="InterPro" id="IPR020422">
    <property type="entry name" value="TYR_PHOSPHATASE_DUAL_dom"/>
</dbReference>
<dbReference type="InterPro" id="IPR029021">
    <property type="entry name" value="Prot-tyrosine_phosphatase-like"/>
</dbReference>
<keyword evidence="2" id="KW-0378">Hydrolase</keyword>
<dbReference type="Pfam" id="PF00782">
    <property type="entry name" value="DSPc"/>
    <property type="match status" value="1"/>
</dbReference>
<feature type="region of interest" description="Disordered" evidence="4">
    <location>
        <begin position="1"/>
        <end position="26"/>
    </location>
</feature>
<evidence type="ECO:0000256" key="1">
    <source>
        <dbReference type="ARBA" id="ARBA00008601"/>
    </source>
</evidence>
<dbReference type="GO" id="GO:0004721">
    <property type="term" value="F:phosphoprotein phosphatase activity"/>
    <property type="evidence" value="ECO:0007669"/>
    <property type="project" value="UniProtKB-KW"/>
</dbReference>